<keyword evidence="2" id="KW-1185">Reference proteome</keyword>
<dbReference type="RefSeq" id="WP_015732240.1">
    <property type="nucleotide sequence ID" value="NC_013410.1"/>
</dbReference>
<evidence type="ECO:0000313" key="1">
    <source>
        <dbReference type="EMBL" id="ACX75825.1"/>
    </source>
</evidence>
<organism evidence="1 2">
    <name type="scientific">Fibrobacter succinogenes (strain ATCC 19169 / S85)</name>
    <dbReference type="NCBI Taxonomy" id="59374"/>
    <lineage>
        <taxon>Bacteria</taxon>
        <taxon>Pseudomonadati</taxon>
        <taxon>Fibrobacterota</taxon>
        <taxon>Fibrobacteria</taxon>
        <taxon>Fibrobacterales</taxon>
        <taxon>Fibrobacteraceae</taxon>
        <taxon>Fibrobacter</taxon>
    </lineage>
</organism>
<dbReference type="Proteomes" id="UP000001497">
    <property type="component" value="Chromosome"/>
</dbReference>
<protein>
    <recommendedName>
        <fullName evidence="3">GIY-YIG nuclease family protein</fullName>
    </recommendedName>
</protein>
<sequence>MPEYPLEKMHKYFFDWFEEKRKNDGFFYSVRKQNGDRLRNGYLFLGNDYYIGVPFVNHRDWRHKTASIQFVYGNKKADDFCIEFVSRNLEGENLNSEEIDLAERDFYEKMLDFNDVICKYAQENGGRRLTEQECRLYESKKKLPTDIKEPIYVFYHHSHHNPLKNAYNCKIYFNETDVETALEKMYAFWKEYGMAYWNEYFGTPSSAVETINRSLGNIDHSLAQFDWPKKV</sequence>
<evidence type="ECO:0008006" key="3">
    <source>
        <dbReference type="Google" id="ProtNLM"/>
    </source>
</evidence>
<evidence type="ECO:0000313" key="2">
    <source>
        <dbReference type="Proteomes" id="UP000001497"/>
    </source>
</evidence>
<name>A0ABM5LJK4_FIBSS</name>
<proteinExistence type="predicted"/>
<accession>A0ABM5LJK4</accession>
<dbReference type="EMBL" id="CP001792">
    <property type="protein sequence ID" value="ACX75825.1"/>
    <property type="molecule type" value="Genomic_DNA"/>
</dbReference>
<reference evidence="1" key="1">
    <citation type="submission" date="2009-10" db="EMBL/GenBank/DDBJ databases">
        <title>Complete sequence of Fibrobacter succinogenes subsp. succinogenes S85.</title>
        <authorList>
            <consortium name="US DOE Joint Genome Institute"/>
            <person name="Lucas S."/>
            <person name="Copeland A."/>
            <person name="Lapidus A."/>
            <person name="Glavina del Rio T."/>
            <person name="Tice H."/>
            <person name="Bruce D."/>
            <person name="Goodwin L."/>
            <person name="Pitluck S."/>
            <person name="Chertkov O."/>
            <person name="Detter J.C."/>
            <person name="Han C."/>
            <person name="Tapia R."/>
            <person name="Larimer F."/>
            <person name="Land M."/>
            <person name="Hauser L."/>
            <person name="Kyrpides N."/>
            <person name="Mikhailova N."/>
            <person name="Weimer P.J."/>
            <person name="Stevenson D.M."/>
            <person name="Boyum J."/>
            <person name="Brumm P.I."/>
            <person name="Mead D."/>
        </authorList>
    </citation>
    <scope>NUCLEOTIDE SEQUENCE [LARGE SCALE GENOMIC DNA]</scope>
    <source>
        <strain evidence="1">S85</strain>
    </source>
</reference>
<gene>
    <name evidence="1" type="ordered locus">Fisuc_2239</name>
</gene>